<evidence type="ECO:0000256" key="1">
    <source>
        <dbReference type="SAM" id="MobiDB-lite"/>
    </source>
</evidence>
<evidence type="ECO:0000313" key="2">
    <source>
        <dbReference type="EMBL" id="JAD74218.1"/>
    </source>
</evidence>
<feature type="region of interest" description="Disordered" evidence="1">
    <location>
        <begin position="1"/>
        <end position="110"/>
    </location>
</feature>
<dbReference type="AlphaFoldDB" id="A0A0A9CID9"/>
<protein>
    <submittedName>
        <fullName evidence="2">Uncharacterized protein</fullName>
    </submittedName>
</protein>
<accession>A0A0A9CID9</accession>
<sequence length="110" mass="12060">MYENSHETASAEVYETGTPKRPASWSRNSLVTLASSSSRSSSSVSIEENELPVQLQSLRPDDCETSTSQKISTSQAGSTSPAPMRSLSMMDLHRLHRSSSSIRLKDKKVD</sequence>
<proteinExistence type="predicted"/>
<reference evidence="2" key="2">
    <citation type="journal article" date="2015" name="Data Brief">
        <title>Shoot transcriptome of the giant reed, Arundo donax.</title>
        <authorList>
            <person name="Barrero R.A."/>
            <person name="Guerrero F.D."/>
            <person name="Moolhuijzen P."/>
            <person name="Goolsby J.A."/>
            <person name="Tidwell J."/>
            <person name="Bellgard S.E."/>
            <person name="Bellgard M.I."/>
        </authorList>
    </citation>
    <scope>NUCLEOTIDE SEQUENCE</scope>
    <source>
        <tissue evidence="2">Shoot tissue taken approximately 20 cm above the soil surface</tissue>
    </source>
</reference>
<name>A0A0A9CID9_ARUDO</name>
<feature type="compositionally biased region" description="Polar residues" evidence="1">
    <location>
        <begin position="65"/>
        <end position="81"/>
    </location>
</feature>
<dbReference type="EMBL" id="GBRH01223677">
    <property type="protein sequence ID" value="JAD74218.1"/>
    <property type="molecule type" value="Transcribed_RNA"/>
</dbReference>
<reference evidence="2" key="1">
    <citation type="submission" date="2014-09" db="EMBL/GenBank/DDBJ databases">
        <authorList>
            <person name="Magalhaes I.L.F."/>
            <person name="Oliveira U."/>
            <person name="Santos F.R."/>
            <person name="Vidigal T.H.D.A."/>
            <person name="Brescovit A.D."/>
            <person name="Santos A.J."/>
        </authorList>
    </citation>
    <scope>NUCLEOTIDE SEQUENCE</scope>
    <source>
        <tissue evidence="2">Shoot tissue taken approximately 20 cm above the soil surface</tissue>
    </source>
</reference>
<organism evidence="2">
    <name type="scientific">Arundo donax</name>
    <name type="common">Giant reed</name>
    <name type="synonym">Donax arundinaceus</name>
    <dbReference type="NCBI Taxonomy" id="35708"/>
    <lineage>
        <taxon>Eukaryota</taxon>
        <taxon>Viridiplantae</taxon>
        <taxon>Streptophyta</taxon>
        <taxon>Embryophyta</taxon>
        <taxon>Tracheophyta</taxon>
        <taxon>Spermatophyta</taxon>
        <taxon>Magnoliopsida</taxon>
        <taxon>Liliopsida</taxon>
        <taxon>Poales</taxon>
        <taxon>Poaceae</taxon>
        <taxon>PACMAD clade</taxon>
        <taxon>Arundinoideae</taxon>
        <taxon>Arundineae</taxon>
        <taxon>Arundo</taxon>
    </lineage>
</organism>
<feature type="compositionally biased region" description="Low complexity" evidence="1">
    <location>
        <begin position="26"/>
        <end position="45"/>
    </location>
</feature>